<reference evidence="3" key="1">
    <citation type="journal article" date="2019" name="Sci. Rep.">
        <title>Draft genome of Tanacetum cinerariifolium, the natural source of mosquito coil.</title>
        <authorList>
            <person name="Yamashiro T."/>
            <person name="Shiraishi A."/>
            <person name="Satake H."/>
            <person name="Nakayama K."/>
        </authorList>
    </citation>
    <scope>NUCLEOTIDE SEQUENCE</scope>
</reference>
<organism evidence="3">
    <name type="scientific">Tanacetum cinerariifolium</name>
    <name type="common">Dalmatian daisy</name>
    <name type="synonym">Chrysanthemum cinerariifolium</name>
    <dbReference type="NCBI Taxonomy" id="118510"/>
    <lineage>
        <taxon>Eukaryota</taxon>
        <taxon>Viridiplantae</taxon>
        <taxon>Streptophyta</taxon>
        <taxon>Embryophyta</taxon>
        <taxon>Tracheophyta</taxon>
        <taxon>Spermatophyta</taxon>
        <taxon>Magnoliopsida</taxon>
        <taxon>eudicotyledons</taxon>
        <taxon>Gunneridae</taxon>
        <taxon>Pentapetalae</taxon>
        <taxon>asterids</taxon>
        <taxon>campanulids</taxon>
        <taxon>Asterales</taxon>
        <taxon>Asteraceae</taxon>
        <taxon>Asteroideae</taxon>
        <taxon>Anthemideae</taxon>
        <taxon>Anthemidinae</taxon>
        <taxon>Tanacetum</taxon>
    </lineage>
</organism>
<evidence type="ECO:0000256" key="1">
    <source>
        <dbReference type="SAM" id="MobiDB-lite"/>
    </source>
</evidence>
<keyword evidence="2" id="KW-0472">Membrane</keyword>
<evidence type="ECO:0000256" key="2">
    <source>
        <dbReference type="SAM" id="Phobius"/>
    </source>
</evidence>
<evidence type="ECO:0000313" key="3">
    <source>
        <dbReference type="EMBL" id="GEU28199.1"/>
    </source>
</evidence>
<keyword evidence="2" id="KW-1133">Transmembrane helix</keyword>
<protein>
    <submittedName>
        <fullName evidence="3">Uncharacterized protein</fullName>
    </submittedName>
</protein>
<gene>
    <name evidence="3" type="ORF">Tci_000177</name>
</gene>
<accession>A0A699GE36</accession>
<name>A0A699GE36_TANCI</name>
<dbReference type="AlphaFoldDB" id="A0A699GE36"/>
<comment type="caution">
    <text evidence="3">The sequence shown here is derived from an EMBL/GenBank/DDBJ whole genome shotgun (WGS) entry which is preliminary data.</text>
</comment>
<feature type="transmembrane region" description="Helical" evidence="2">
    <location>
        <begin position="398"/>
        <end position="419"/>
    </location>
</feature>
<feature type="compositionally biased region" description="Pro residues" evidence="1">
    <location>
        <begin position="650"/>
        <end position="663"/>
    </location>
</feature>
<feature type="region of interest" description="Disordered" evidence="1">
    <location>
        <begin position="644"/>
        <end position="663"/>
    </location>
</feature>
<dbReference type="EMBL" id="BKCJ010000002">
    <property type="protein sequence ID" value="GEU28199.1"/>
    <property type="molecule type" value="Genomic_DNA"/>
</dbReference>
<keyword evidence="2" id="KW-0812">Transmembrane</keyword>
<proteinExistence type="predicted"/>
<sequence length="663" mass="72907">MRRRRVAALAAHQDAARLDAGAELHHRHEAVAAFAVEAFGRLFRRHAIGGQRAPVGRRIRHRQAGLAVIERLHQVARQALETVDLAPRRLPGAEVGRQFIRCPRQPFEPLARRQRRLDIVEHQYFPLLGRGAIDGRQVLGPVDGQRRGRGRERIAQVPAAQRGYLGRQRRLERVVGGQRVVRREQRRQQRLERGQLGVVGSGDQAVHRKIFFVFHHPHGMDAARVFRIHRHIGRVVAGLGTVGTGCGVRPVVGVVDPAAVRVEQRDGFLDFMQPAPLGGGIAAVDRMSEIDGRIAARDEIAVEVGDVAVGIRVHGVVRRVGAQGHRLVKFPVVARLGADERLRERFQRFIHEPHGNPLAVFGAHDRAVVAVVRLDGPGRHAGGGLVRQRDVHRLQGPLLVAVLVVILAVLFADGFQVLVDDVAAARRVHPAYAVVKTLVHEELAPGHGAVGVKALLAMHLHLGPEVERRVRIDHQQRVAVFGDGRRDGKAVRAARFVVEVAARGLVGHQHRRHPRVGAVRVQVFQLLEVDGFDVAADAALAEGQRHPRLEPRDQVGLDLRMRGQVIVQAIGKRHHQLLEPRRALPVLGLQEFGIDEQLHAQVAVQLGLAFHFRQAAHGIDVVALDAAEIILGLRIHQAEDGVGVVRRPPRAPGPGPTAPPLLH</sequence>